<dbReference type="InterPro" id="IPR049484">
    <property type="entry name" value="Rv0078-like_C"/>
</dbReference>
<evidence type="ECO:0000313" key="2">
    <source>
        <dbReference type="EMBL" id="SLM99146.1"/>
    </source>
</evidence>
<dbReference type="EMBL" id="FWFF01000017">
    <property type="protein sequence ID" value="SLM99146.1"/>
    <property type="molecule type" value="Genomic_DNA"/>
</dbReference>
<reference evidence="3" key="1">
    <citation type="submission" date="2017-02" db="EMBL/GenBank/DDBJ databases">
        <authorList>
            <person name="Dridi B."/>
        </authorList>
    </citation>
    <scope>NUCLEOTIDE SEQUENCE [LARGE SCALE GENOMIC DNA]</scope>
    <source>
        <strain evidence="3">B Co 03.10</strain>
    </source>
</reference>
<keyword evidence="3" id="KW-1185">Reference proteome</keyword>
<feature type="domain" description="Transcriptional regulator Rv0078-like C-terminal" evidence="1">
    <location>
        <begin position="45"/>
        <end position="148"/>
    </location>
</feature>
<dbReference type="AlphaFoldDB" id="A0A1X6XJ06"/>
<dbReference type="Pfam" id="PF21351">
    <property type="entry name" value="TetR_C_41"/>
    <property type="match status" value="1"/>
</dbReference>
<sequence length="169" mass="17989">MTRGAVYHHYRNKAGLFGAVASTLQRQVAGAVVATAESAGENPGEQLKAGCHAFIDAITAGPATRILLIDGPTVVGWEKWRQLDAENSVVHLREALTAVGVEDELRDAMTAQLSGAMDEAAIWITQQPDASHARDLAHRSLERLIAALISWIPAPAAAHLRSPRASSRG</sequence>
<name>A0A1X6XJ06_9MICO</name>
<proteinExistence type="predicted"/>
<protein>
    <submittedName>
        <fullName evidence="2">Transcriptional regulator, TetR family</fullName>
    </submittedName>
</protein>
<evidence type="ECO:0000259" key="1">
    <source>
        <dbReference type="Pfam" id="PF21351"/>
    </source>
</evidence>
<organism evidence="2 3">
    <name type="scientific">Brevibacterium yomogidense</name>
    <dbReference type="NCBI Taxonomy" id="946573"/>
    <lineage>
        <taxon>Bacteria</taxon>
        <taxon>Bacillati</taxon>
        <taxon>Actinomycetota</taxon>
        <taxon>Actinomycetes</taxon>
        <taxon>Micrococcales</taxon>
        <taxon>Brevibacteriaceae</taxon>
        <taxon>Brevibacterium</taxon>
    </lineage>
</organism>
<accession>A0A1X6XJ06</accession>
<dbReference type="Gene3D" id="1.10.357.10">
    <property type="entry name" value="Tetracycline Repressor, domain 2"/>
    <property type="match status" value="1"/>
</dbReference>
<gene>
    <name evidence="2" type="ORF">FM105_10360</name>
</gene>
<dbReference type="Proteomes" id="UP000196581">
    <property type="component" value="Unassembled WGS sequence"/>
</dbReference>
<evidence type="ECO:0000313" key="3">
    <source>
        <dbReference type="Proteomes" id="UP000196581"/>
    </source>
</evidence>